<dbReference type="KEGG" id="nall:PP769_13745"/>
<reference evidence="2 3" key="1">
    <citation type="submission" date="2023-01" db="EMBL/GenBank/DDBJ databases">
        <title>Cultivation and genomic characterization of new, ubiquitous marine nitrite-oxidizing bacteria from the Nitrospirales.</title>
        <authorList>
            <person name="Mueller A.J."/>
            <person name="Daebeler A."/>
            <person name="Herbold C.W."/>
            <person name="Kirkegaard R.H."/>
            <person name="Daims H."/>
        </authorList>
    </citation>
    <scope>NUCLEOTIDE SEQUENCE [LARGE SCALE GENOMIC DNA]</scope>
    <source>
        <strain evidence="2 3">VA</strain>
    </source>
</reference>
<feature type="compositionally biased region" description="Polar residues" evidence="1">
    <location>
        <begin position="13"/>
        <end position="29"/>
    </location>
</feature>
<evidence type="ECO:0000313" key="2">
    <source>
        <dbReference type="EMBL" id="WNM57033.1"/>
    </source>
</evidence>
<dbReference type="Proteomes" id="UP001302719">
    <property type="component" value="Chromosome"/>
</dbReference>
<feature type="compositionally biased region" description="Polar residues" evidence="1">
    <location>
        <begin position="49"/>
        <end position="64"/>
    </location>
</feature>
<proteinExistence type="predicted"/>
<sequence>MTLPEVGAIQFLQPASSGDHSRKQVTAVSSDEESGKAKSHRERGAPSPIQDQVTLSKEAQALSTSRHHPSKGNPFQQPSSPFDR</sequence>
<accession>A0AA96GDP8</accession>
<evidence type="ECO:0000313" key="3">
    <source>
        <dbReference type="Proteomes" id="UP001302719"/>
    </source>
</evidence>
<organism evidence="2 3">
    <name type="scientific">Candidatus Nitrospira allomarina</name>
    <dbReference type="NCBI Taxonomy" id="3020900"/>
    <lineage>
        <taxon>Bacteria</taxon>
        <taxon>Pseudomonadati</taxon>
        <taxon>Nitrospirota</taxon>
        <taxon>Nitrospiria</taxon>
        <taxon>Nitrospirales</taxon>
        <taxon>Nitrospiraceae</taxon>
        <taxon>Nitrospira</taxon>
    </lineage>
</organism>
<dbReference type="AlphaFoldDB" id="A0AA96GDP8"/>
<evidence type="ECO:0000256" key="1">
    <source>
        <dbReference type="SAM" id="MobiDB-lite"/>
    </source>
</evidence>
<keyword evidence="3" id="KW-1185">Reference proteome</keyword>
<name>A0AA96GDP8_9BACT</name>
<gene>
    <name evidence="2" type="ORF">PP769_13745</name>
</gene>
<protein>
    <submittedName>
        <fullName evidence="2">Uncharacterized protein</fullName>
    </submittedName>
</protein>
<feature type="region of interest" description="Disordered" evidence="1">
    <location>
        <begin position="1"/>
        <end position="84"/>
    </location>
</feature>
<dbReference type="EMBL" id="CP116967">
    <property type="protein sequence ID" value="WNM57033.1"/>
    <property type="molecule type" value="Genomic_DNA"/>
</dbReference>
<dbReference type="RefSeq" id="WP_312641058.1">
    <property type="nucleotide sequence ID" value="NZ_CP116967.1"/>
</dbReference>
<feature type="compositionally biased region" description="Polar residues" evidence="1">
    <location>
        <begin position="73"/>
        <end position="84"/>
    </location>
</feature>